<evidence type="ECO:0000313" key="3">
    <source>
        <dbReference type="Proteomes" id="UP001056518"/>
    </source>
</evidence>
<organism evidence="2 3">
    <name type="scientific">Stenotrophomonas phage A1432</name>
    <dbReference type="NCBI Taxonomy" id="2930315"/>
    <lineage>
        <taxon>Viruses</taxon>
        <taxon>Duplodnaviria</taxon>
        <taxon>Heunggongvirae</taxon>
        <taxon>Uroviricota</taxon>
        <taxon>Caudoviricetes</taxon>
        <taxon>Mesyanzhinovviridae</taxon>
        <taxon>Bradleyvirinae</taxon>
        <taxon>Ghuizhouvirus</taxon>
        <taxon>Ghuizhouvirus A1432</taxon>
    </lineage>
</organism>
<dbReference type="Proteomes" id="UP001056518">
    <property type="component" value="Segment"/>
</dbReference>
<protein>
    <submittedName>
        <fullName evidence="2">Uncharacterized protein</fullName>
    </submittedName>
</protein>
<proteinExistence type="predicted"/>
<accession>A0A9E7N193</accession>
<keyword evidence="3" id="KW-1185">Reference proteome</keyword>
<feature type="region of interest" description="Disordered" evidence="1">
    <location>
        <begin position="86"/>
        <end position="111"/>
    </location>
</feature>
<dbReference type="KEGG" id="vg:79585845"/>
<dbReference type="GeneID" id="79585845"/>
<evidence type="ECO:0000256" key="1">
    <source>
        <dbReference type="SAM" id="MobiDB-lite"/>
    </source>
</evidence>
<dbReference type="RefSeq" id="YP_010738474.1">
    <property type="nucleotide sequence ID" value="NC_073027.1"/>
</dbReference>
<dbReference type="EMBL" id="ON005621">
    <property type="protein sequence ID" value="UTC28019.1"/>
    <property type="molecule type" value="Genomic_DNA"/>
</dbReference>
<reference evidence="2" key="1">
    <citation type="submission" date="2022-03" db="EMBL/GenBank/DDBJ databases">
        <authorList>
            <person name="Xu M."/>
        </authorList>
    </citation>
    <scope>NUCLEOTIDE SEQUENCE</scope>
</reference>
<name>A0A9E7N193_9CAUD</name>
<sequence>MDINDYMRESLEQQRRQTALLDGILGILKDINDNGVFIANADDAPVAVSIFGAEPVLTKITDSIIVPQGEISDPDATLAMDTAKEQVAETQTVQETAPPAEKPADKKKGPSIDEARTALKAFAAIEGNEAAMKILESLGATSVTGVAEVGKLQELIDKCEGK</sequence>
<feature type="compositionally biased region" description="Basic and acidic residues" evidence="1">
    <location>
        <begin position="102"/>
        <end position="111"/>
    </location>
</feature>
<evidence type="ECO:0000313" key="2">
    <source>
        <dbReference type="EMBL" id="UTC28019.1"/>
    </source>
</evidence>